<keyword evidence="7" id="KW-0378">Hydrolase</keyword>
<sequence>MPASSAAAAEPTIDYVIQISREAGKLIKEGFHRTKHIDCKVSAADLTACADFVETPLVRFPTGFTEQCVVQVTETDVSVEKFLINTISESFPNHKFLAEESAQDEDVLSSYPTWIIDPIDGTTNFVCTFPQCASCKSHNDDASVSFIDLDFSAIAYAVDKEIKLACIHNPITNESWYASIGEGSYYISPDSSEPVRIQTSGREQLGDALVSLGYNVPLLRSDQKDTERAKRIADAVCKNHRMLMYNSRDIRRVGSAAIDLCYVAMGREDCYFELGIKEWDIAAGLLILSEAGGCYSLLNGEMPEDFLHRRQILACATETLRAEMSSKLEYVDWWEGL</sequence>
<evidence type="ECO:0000256" key="5">
    <source>
        <dbReference type="ARBA" id="ARBA00022842"/>
    </source>
</evidence>
<dbReference type="Proteomes" id="UP000591131">
    <property type="component" value="Unassembled WGS sequence"/>
</dbReference>
<feature type="binding site" evidence="6">
    <location>
        <position position="117"/>
    </location>
    <ligand>
        <name>Mg(2+)</name>
        <dbReference type="ChEBI" id="CHEBI:18420"/>
        <label>1</label>
        <note>catalytic</note>
    </ligand>
</feature>
<organism evidence="8 9">
    <name type="scientific">Perkinsus chesapeaki</name>
    <name type="common">Clam parasite</name>
    <name type="synonym">Perkinsus andrewsi</name>
    <dbReference type="NCBI Taxonomy" id="330153"/>
    <lineage>
        <taxon>Eukaryota</taxon>
        <taxon>Sar</taxon>
        <taxon>Alveolata</taxon>
        <taxon>Perkinsozoa</taxon>
        <taxon>Perkinsea</taxon>
        <taxon>Perkinsida</taxon>
        <taxon>Perkinsidae</taxon>
        <taxon>Perkinsus</taxon>
    </lineage>
</organism>
<dbReference type="GO" id="GO:0046854">
    <property type="term" value="P:phosphatidylinositol phosphate biosynthetic process"/>
    <property type="evidence" value="ECO:0007669"/>
    <property type="project" value="InterPro"/>
</dbReference>
<dbReference type="AlphaFoldDB" id="A0A7J6MKA6"/>
<dbReference type="Gene3D" id="3.30.540.10">
    <property type="entry name" value="Fructose-1,6-Bisphosphatase, subunit A, domain 1"/>
    <property type="match status" value="1"/>
</dbReference>
<comment type="cofactor">
    <cofactor evidence="2 6 7">
        <name>Mg(2+)</name>
        <dbReference type="ChEBI" id="CHEBI:18420"/>
    </cofactor>
</comment>
<evidence type="ECO:0000256" key="3">
    <source>
        <dbReference type="ARBA" id="ARBA00009759"/>
    </source>
</evidence>
<evidence type="ECO:0000313" key="8">
    <source>
        <dbReference type="EMBL" id="KAF4671867.1"/>
    </source>
</evidence>
<dbReference type="PROSITE" id="PS00630">
    <property type="entry name" value="IMP_2"/>
    <property type="match status" value="1"/>
</dbReference>
<protein>
    <recommendedName>
        <fullName evidence="7">Inositol-1-monophosphatase</fullName>
        <ecNumber evidence="7">3.1.3.25</ecNumber>
    </recommendedName>
</protein>
<evidence type="ECO:0000256" key="6">
    <source>
        <dbReference type="PIRSR" id="PIRSR600760-2"/>
    </source>
</evidence>
<dbReference type="UniPathway" id="UPA00823">
    <property type="reaction ID" value="UER00788"/>
</dbReference>
<feature type="binding site" evidence="6">
    <location>
        <position position="280"/>
    </location>
    <ligand>
        <name>Mg(2+)</name>
        <dbReference type="ChEBI" id="CHEBI:18420"/>
        <label>1</label>
        <note>catalytic</note>
    </ligand>
</feature>
<keyword evidence="5 6" id="KW-0460">Magnesium</keyword>
<feature type="binding site" evidence="6">
    <location>
        <position position="99"/>
    </location>
    <ligand>
        <name>Mg(2+)</name>
        <dbReference type="ChEBI" id="CHEBI:18420"/>
        <label>1</label>
        <note>catalytic</note>
    </ligand>
</feature>
<keyword evidence="4 6" id="KW-0479">Metal-binding</keyword>
<proteinExistence type="inferred from homology"/>
<dbReference type="GO" id="GO:0006021">
    <property type="term" value="P:inositol biosynthetic process"/>
    <property type="evidence" value="ECO:0007669"/>
    <property type="project" value="UniProtKB-UniPathway"/>
</dbReference>
<feature type="binding site" evidence="6">
    <location>
        <position position="119"/>
    </location>
    <ligand>
        <name>Mg(2+)</name>
        <dbReference type="ChEBI" id="CHEBI:18420"/>
        <label>1</label>
        <note>catalytic</note>
    </ligand>
</feature>
<dbReference type="GO" id="GO:0046872">
    <property type="term" value="F:metal ion binding"/>
    <property type="evidence" value="ECO:0007669"/>
    <property type="project" value="UniProtKB-KW"/>
</dbReference>
<dbReference type="EC" id="3.1.3.25" evidence="7"/>
<dbReference type="PANTHER" id="PTHR20854">
    <property type="entry name" value="INOSITOL MONOPHOSPHATASE"/>
    <property type="match status" value="1"/>
</dbReference>
<comment type="caution">
    <text evidence="8">The sequence shown here is derived from an EMBL/GenBank/DDBJ whole genome shotgun (WGS) entry which is preliminary data.</text>
</comment>
<dbReference type="Gene3D" id="3.40.190.80">
    <property type="match status" value="1"/>
</dbReference>
<evidence type="ECO:0000256" key="4">
    <source>
        <dbReference type="ARBA" id="ARBA00022723"/>
    </source>
</evidence>
<gene>
    <name evidence="8" type="primary">IMPA1</name>
    <name evidence="8" type="ORF">FOL47_001162</name>
</gene>
<evidence type="ECO:0000256" key="2">
    <source>
        <dbReference type="ARBA" id="ARBA00001946"/>
    </source>
</evidence>
<accession>A0A7J6MKA6</accession>
<dbReference type="PRINTS" id="PR00377">
    <property type="entry name" value="IMPHPHTASES"/>
</dbReference>
<reference evidence="8 9" key="1">
    <citation type="submission" date="2020-04" db="EMBL/GenBank/DDBJ databases">
        <title>Perkinsus chesapeaki whole genome sequence.</title>
        <authorList>
            <person name="Bogema D.R."/>
        </authorList>
    </citation>
    <scope>NUCLEOTIDE SEQUENCE [LARGE SCALE GENOMIC DNA]</scope>
    <source>
        <strain evidence="8">ATCC PRA-425</strain>
    </source>
</reference>
<dbReference type="GO" id="GO:0007165">
    <property type="term" value="P:signal transduction"/>
    <property type="evidence" value="ECO:0007669"/>
    <property type="project" value="TreeGrafter"/>
</dbReference>
<name>A0A7J6MKA6_PERCH</name>
<dbReference type="OrthoDB" id="10254945at2759"/>
<keyword evidence="9" id="KW-1185">Reference proteome</keyword>
<dbReference type="GO" id="GO:0008934">
    <property type="term" value="F:inositol monophosphate 1-phosphatase activity"/>
    <property type="evidence" value="ECO:0007669"/>
    <property type="project" value="InterPro"/>
</dbReference>
<comment type="pathway">
    <text evidence="7">Polyol metabolism; myo-inositol biosynthesis; myo-inositol from D-glucose 6-phosphate: step 2/2.</text>
</comment>
<dbReference type="PANTHER" id="PTHR20854:SF4">
    <property type="entry name" value="INOSITOL-1-MONOPHOSPHATASE-RELATED"/>
    <property type="match status" value="1"/>
</dbReference>
<evidence type="ECO:0000256" key="1">
    <source>
        <dbReference type="ARBA" id="ARBA00001033"/>
    </source>
</evidence>
<evidence type="ECO:0000256" key="7">
    <source>
        <dbReference type="RuleBase" id="RU364068"/>
    </source>
</evidence>
<comment type="catalytic activity">
    <reaction evidence="1 7">
        <text>a myo-inositol phosphate + H2O = myo-inositol + phosphate</text>
        <dbReference type="Rhea" id="RHEA:24056"/>
        <dbReference type="ChEBI" id="CHEBI:15377"/>
        <dbReference type="ChEBI" id="CHEBI:17268"/>
        <dbReference type="ChEBI" id="CHEBI:43474"/>
        <dbReference type="ChEBI" id="CHEBI:84139"/>
        <dbReference type="EC" id="3.1.3.25"/>
    </reaction>
</comment>
<dbReference type="InterPro" id="IPR000760">
    <property type="entry name" value="Inositol_monophosphatase-like"/>
</dbReference>
<dbReference type="EMBL" id="JAAPAO010000126">
    <property type="protein sequence ID" value="KAF4671867.1"/>
    <property type="molecule type" value="Genomic_DNA"/>
</dbReference>
<dbReference type="Pfam" id="PF00459">
    <property type="entry name" value="Inositol_P"/>
    <property type="match status" value="1"/>
</dbReference>
<comment type="similarity">
    <text evidence="3 7">Belongs to the inositol monophosphatase superfamily.</text>
</comment>
<dbReference type="InterPro" id="IPR020550">
    <property type="entry name" value="Inositol_monophosphatase_CS"/>
</dbReference>
<dbReference type="SUPFAM" id="SSF56655">
    <property type="entry name" value="Carbohydrate phosphatase"/>
    <property type="match status" value="1"/>
</dbReference>
<evidence type="ECO:0000313" key="9">
    <source>
        <dbReference type="Proteomes" id="UP000591131"/>
    </source>
</evidence>
<dbReference type="InterPro" id="IPR033942">
    <property type="entry name" value="IMPase"/>
</dbReference>
<dbReference type="CDD" id="cd01639">
    <property type="entry name" value="IMPase"/>
    <property type="match status" value="1"/>
</dbReference>
<feature type="binding site" evidence="6">
    <location>
        <position position="120"/>
    </location>
    <ligand>
        <name>Mg(2+)</name>
        <dbReference type="ChEBI" id="CHEBI:18420"/>
        <label>1</label>
        <note>catalytic</note>
    </ligand>
</feature>